<dbReference type="AlphaFoldDB" id="A0AAD8HXZ4"/>
<dbReference type="Pfam" id="PF00646">
    <property type="entry name" value="F-box"/>
    <property type="match status" value="1"/>
</dbReference>
<feature type="domain" description="F-box" evidence="1">
    <location>
        <begin position="22"/>
        <end position="70"/>
    </location>
</feature>
<dbReference type="Proteomes" id="UP001237642">
    <property type="component" value="Unassembled WGS sequence"/>
</dbReference>
<name>A0AAD8HXZ4_9APIA</name>
<sequence length="450" mass="52023">MYQYQIFSFSLWVMKMGKCARKDYLSDLPDSIIDSILTKLPIRDAVRTNILSTNWRYKWATMTELVFEKYTAYNSDIKLAEQEVSNFIMRFLFLHHGPIYKFKLTATCSMDSTDMDQWLLFLSRKDIKELVLELYGYFRKIPSCIFYCQRLTILKLQGFDVKPPLRFHGFPCLKYLNICNGSSTVEDIENLISGCPLLEKFIFLNVGDPLGLVIHAPNLKHLSLKGDFTNLYLEYSPLLDVLSIDFGAQAWEGKVLMKVPVTYDCLKFIELQRINYEEMNAMLYVLYLILHSPNLQELEIEATPFEISHDKAADLDFWEKEYVLRCLRLKCFLSKGWIRFINVHSLEHGRGGLNRSRRRPNNRTQITSSGYIFIFIFLLITNAGKQLIGYGVKNIGVMDRETGQQGVAEDKGVMICVEPPPPYSSFSASGMHSKITTFSLWYSLNPSLSL</sequence>
<dbReference type="InterPro" id="IPR032675">
    <property type="entry name" value="LRR_dom_sf"/>
</dbReference>
<evidence type="ECO:0000313" key="3">
    <source>
        <dbReference type="Proteomes" id="UP001237642"/>
    </source>
</evidence>
<proteinExistence type="predicted"/>
<dbReference type="SUPFAM" id="SSF81383">
    <property type="entry name" value="F-box domain"/>
    <property type="match status" value="1"/>
</dbReference>
<reference evidence="2" key="2">
    <citation type="submission" date="2023-05" db="EMBL/GenBank/DDBJ databases">
        <authorList>
            <person name="Schelkunov M.I."/>
        </authorList>
    </citation>
    <scope>NUCLEOTIDE SEQUENCE</scope>
    <source>
        <strain evidence="2">Hsosn_3</strain>
        <tissue evidence="2">Leaf</tissue>
    </source>
</reference>
<dbReference type="EMBL" id="JAUIZM010000007">
    <property type="protein sequence ID" value="KAK1375083.1"/>
    <property type="molecule type" value="Genomic_DNA"/>
</dbReference>
<dbReference type="InterPro" id="IPR055411">
    <property type="entry name" value="LRR_FXL15/At3g58940/PEG3-like"/>
</dbReference>
<dbReference type="InterPro" id="IPR036047">
    <property type="entry name" value="F-box-like_dom_sf"/>
</dbReference>
<dbReference type="CDD" id="cd22160">
    <property type="entry name" value="F-box_AtFBL13-like"/>
    <property type="match status" value="1"/>
</dbReference>
<dbReference type="PANTHER" id="PTHR31639">
    <property type="entry name" value="F-BOX PROTEIN-LIKE"/>
    <property type="match status" value="1"/>
</dbReference>
<dbReference type="Gene3D" id="3.80.10.10">
    <property type="entry name" value="Ribonuclease Inhibitor"/>
    <property type="match status" value="1"/>
</dbReference>
<evidence type="ECO:0000259" key="1">
    <source>
        <dbReference type="PROSITE" id="PS50181"/>
    </source>
</evidence>
<accession>A0AAD8HXZ4</accession>
<dbReference type="Pfam" id="PF24758">
    <property type="entry name" value="LRR_At5g56370"/>
    <property type="match status" value="1"/>
</dbReference>
<dbReference type="PANTHER" id="PTHR31639:SF237">
    <property type="entry name" value="F-BOX DOMAIN-CONTAINING PROTEIN"/>
    <property type="match status" value="1"/>
</dbReference>
<comment type="caution">
    <text evidence="2">The sequence shown here is derived from an EMBL/GenBank/DDBJ whole genome shotgun (WGS) entry which is preliminary data.</text>
</comment>
<dbReference type="InterPro" id="IPR053781">
    <property type="entry name" value="F-box_AtFBL13-like"/>
</dbReference>
<dbReference type="SUPFAM" id="SSF52047">
    <property type="entry name" value="RNI-like"/>
    <property type="match status" value="1"/>
</dbReference>
<protein>
    <submittedName>
        <fullName evidence="2">F-box/FBD/LRR-repeat protein</fullName>
    </submittedName>
</protein>
<evidence type="ECO:0000313" key="2">
    <source>
        <dbReference type="EMBL" id="KAK1375083.1"/>
    </source>
</evidence>
<dbReference type="PROSITE" id="PS50181">
    <property type="entry name" value="FBOX"/>
    <property type="match status" value="1"/>
</dbReference>
<dbReference type="InterPro" id="IPR001810">
    <property type="entry name" value="F-box_dom"/>
</dbReference>
<reference evidence="2" key="1">
    <citation type="submission" date="2023-02" db="EMBL/GenBank/DDBJ databases">
        <title>Genome of toxic invasive species Heracleum sosnowskyi carries increased number of genes despite the absence of recent whole-genome duplications.</title>
        <authorList>
            <person name="Schelkunov M."/>
            <person name="Shtratnikova V."/>
            <person name="Makarenko M."/>
            <person name="Klepikova A."/>
            <person name="Omelchenko D."/>
            <person name="Novikova G."/>
            <person name="Obukhova E."/>
            <person name="Bogdanov V."/>
            <person name="Penin A."/>
            <person name="Logacheva M."/>
        </authorList>
    </citation>
    <scope>NUCLEOTIDE SEQUENCE</scope>
    <source>
        <strain evidence="2">Hsosn_3</strain>
        <tissue evidence="2">Leaf</tissue>
    </source>
</reference>
<gene>
    <name evidence="2" type="ORF">POM88_031276</name>
</gene>
<keyword evidence="3" id="KW-1185">Reference proteome</keyword>
<organism evidence="2 3">
    <name type="scientific">Heracleum sosnowskyi</name>
    <dbReference type="NCBI Taxonomy" id="360622"/>
    <lineage>
        <taxon>Eukaryota</taxon>
        <taxon>Viridiplantae</taxon>
        <taxon>Streptophyta</taxon>
        <taxon>Embryophyta</taxon>
        <taxon>Tracheophyta</taxon>
        <taxon>Spermatophyta</taxon>
        <taxon>Magnoliopsida</taxon>
        <taxon>eudicotyledons</taxon>
        <taxon>Gunneridae</taxon>
        <taxon>Pentapetalae</taxon>
        <taxon>asterids</taxon>
        <taxon>campanulids</taxon>
        <taxon>Apiales</taxon>
        <taxon>Apiaceae</taxon>
        <taxon>Apioideae</taxon>
        <taxon>apioid superclade</taxon>
        <taxon>Tordylieae</taxon>
        <taxon>Tordyliinae</taxon>
        <taxon>Heracleum</taxon>
    </lineage>
</organism>